<accession>A0A259U3H6</accession>
<sequence>MSAPLRASDLRALAALVTEATSGAANVAEGVHAAIWRTLGVRAGAPGRTRGITGGVYRAVRAVTRFVGRTVDSLLGRVTSDPDPAAGEGSRGRQAFVAALNGVLGDRMAATGNALAIPMTLRTGPLAPEADAVSPEAASPEVTGRIVLMIHGLCMNDLQWQARHEGEPVNHAETAISLGWTPIYARYNTGLHISENGRELAAQMEALVASWPVPVQDIAVIAHSMGGLVTRSAVHVARGEGLRWPGLLSRIVFLGTPHHGSPLERAGNGIDTLLALRRTTRPLAALGQIRSAGVTDLRHGNLLDADWQGADRFERRGDTRAAVPLPEGVACYAVAASTASRERAVVQPLAARTVGDGLVPVPSALGEHEDPSRVLAFAESLLVPGAHHFQLLSRPEVTAALARWLAPEATS</sequence>
<dbReference type="Proteomes" id="UP000216446">
    <property type="component" value="Unassembled WGS sequence"/>
</dbReference>
<dbReference type="AlphaFoldDB" id="A0A259U3H6"/>
<name>A0A259U3H6_9BACT</name>
<comment type="caution">
    <text evidence="2">The sequence shown here is derived from an EMBL/GenBank/DDBJ whole genome shotgun (WGS) entry which is preliminary data.</text>
</comment>
<gene>
    <name evidence="2" type="ORF">BSZ36_16320</name>
</gene>
<dbReference type="OrthoDB" id="869379at2"/>
<dbReference type="InParanoid" id="A0A259U3H6"/>
<dbReference type="SUPFAM" id="SSF53474">
    <property type="entry name" value="alpha/beta-Hydrolases"/>
    <property type="match status" value="1"/>
</dbReference>
<dbReference type="Gene3D" id="3.40.50.1820">
    <property type="entry name" value="alpha/beta hydrolase"/>
    <property type="match status" value="1"/>
</dbReference>
<dbReference type="RefSeq" id="WP_094550841.1">
    <property type="nucleotide sequence ID" value="NZ_MQWB01000001.1"/>
</dbReference>
<reference evidence="2 3" key="1">
    <citation type="submission" date="2016-11" db="EMBL/GenBank/DDBJ databases">
        <title>Study of marine rhodopsin-containing bacteria.</title>
        <authorList>
            <person name="Yoshizawa S."/>
            <person name="Kumagai Y."/>
            <person name="Kogure K."/>
        </authorList>
    </citation>
    <scope>NUCLEOTIDE SEQUENCE [LARGE SCALE GENOMIC DNA]</scope>
    <source>
        <strain evidence="2 3">SG-29</strain>
    </source>
</reference>
<dbReference type="EMBL" id="MQWB01000001">
    <property type="protein sequence ID" value="OZC04407.1"/>
    <property type="molecule type" value="Genomic_DNA"/>
</dbReference>
<evidence type="ECO:0000313" key="2">
    <source>
        <dbReference type="EMBL" id="OZC04407.1"/>
    </source>
</evidence>
<dbReference type="GO" id="GO:0016788">
    <property type="term" value="F:hydrolase activity, acting on ester bonds"/>
    <property type="evidence" value="ECO:0007669"/>
    <property type="project" value="InterPro"/>
</dbReference>
<dbReference type="Pfam" id="PF07819">
    <property type="entry name" value="PGAP1"/>
    <property type="match status" value="1"/>
</dbReference>
<feature type="domain" description="GPI inositol-deacylase PGAP1-like alpha/beta" evidence="1">
    <location>
        <begin position="142"/>
        <end position="310"/>
    </location>
</feature>
<proteinExistence type="predicted"/>
<dbReference type="InterPro" id="IPR012908">
    <property type="entry name" value="PGAP1-ab_dom-like"/>
</dbReference>
<dbReference type="InterPro" id="IPR029058">
    <property type="entry name" value="AB_hydrolase_fold"/>
</dbReference>
<organism evidence="2 3">
    <name type="scientific">Rubricoccus marinus</name>
    <dbReference type="NCBI Taxonomy" id="716817"/>
    <lineage>
        <taxon>Bacteria</taxon>
        <taxon>Pseudomonadati</taxon>
        <taxon>Rhodothermota</taxon>
        <taxon>Rhodothermia</taxon>
        <taxon>Rhodothermales</taxon>
        <taxon>Rubricoccaceae</taxon>
        <taxon>Rubricoccus</taxon>
    </lineage>
</organism>
<keyword evidence="3" id="KW-1185">Reference proteome</keyword>
<evidence type="ECO:0000313" key="3">
    <source>
        <dbReference type="Proteomes" id="UP000216446"/>
    </source>
</evidence>
<evidence type="ECO:0000259" key="1">
    <source>
        <dbReference type="Pfam" id="PF07819"/>
    </source>
</evidence>
<protein>
    <recommendedName>
        <fullName evidence="1">GPI inositol-deacylase PGAP1-like alpha/beta domain-containing protein</fullName>
    </recommendedName>
</protein>